<feature type="compositionally biased region" description="Polar residues" evidence="1">
    <location>
        <begin position="499"/>
        <end position="516"/>
    </location>
</feature>
<dbReference type="PANTHER" id="PTHR23159:SF31">
    <property type="entry name" value="CENTROSOME-ASSOCIATED PROTEIN CEP250 ISOFORM X1"/>
    <property type="match status" value="1"/>
</dbReference>
<feature type="region of interest" description="Disordered" evidence="1">
    <location>
        <begin position="596"/>
        <end position="621"/>
    </location>
</feature>
<feature type="compositionally biased region" description="Polar residues" evidence="1">
    <location>
        <begin position="437"/>
        <end position="491"/>
    </location>
</feature>
<feature type="compositionally biased region" description="Polar residues" evidence="1">
    <location>
        <begin position="597"/>
        <end position="619"/>
    </location>
</feature>
<accession>A0A6A5BQC5</accession>
<dbReference type="VEuPathDB" id="AmoebaDB:NfTy_028840"/>
<dbReference type="PANTHER" id="PTHR23159">
    <property type="entry name" value="CENTROSOMAL PROTEIN 2"/>
    <property type="match status" value="1"/>
</dbReference>
<dbReference type="GeneID" id="68120662"/>
<dbReference type="RefSeq" id="XP_044564946.1">
    <property type="nucleotide sequence ID" value="XM_044704078.1"/>
</dbReference>
<name>A0A6A5BQC5_NAEFO</name>
<comment type="caution">
    <text evidence="2">The sequence shown here is derived from an EMBL/GenBank/DDBJ whole genome shotgun (WGS) entry which is preliminary data.</text>
</comment>
<dbReference type="VEuPathDB" id="AmoebaDB:NF0079830"/>
<reference evidence="2 3" key="1">
    <citation type="journal article" date="2019" name="Sci. Rep.">
        <title>Nanopore sequencing improves the draft genome of the human pathogenic amoeba Naegleria fowleri.</title>
        <authorList>
            <person name="Liechti N."/>
            <person name="Schurch N."/>
            <person name="Bruggmann R."/>
            <person name="Wittwer M."/>
        </authorList>
    </citation>
    <scope>NUCLEOTIDE SEQUENCE [LARGE SCALE GENOMIC DNA]</scope>
    <source>
        <strain evidence="2 3">ATCC 30894</strain>
    </source>
</reference>
<evidence type="ECO:0000313" key="2">
    <source>
        <dbReference type="EMBL" id="KAF0980233.1"/>
    </source>
</evidence>
<dbReference type="OrthoDB" id="10365227at2759"/>
<gene>
    <name evidence="2" type="ORF">FDP41_013447</name>
</gene>
<proteinExistence type="predicted"/>
<evidence type="ECO:0000313" key="3">
    <source>
        <dbReference type="Proteomes" id="UP000444721"/>
    </source>
</evidence>
<dbReference type="OMA" id="ENARTTW"/>
<protein>
    <submittedName>
        <fullName evidence="2">Uncharacterized protein</fullName>
    </submittedName>
</protein>
<keyword evidence="3" id="KW-1185">Reference proteome</keyword>
<dbReference type="EMBL" id="VFQX01000019">
    <property type="protein sequence ID" value="KAF0980233.1"/>
    <property type="molecule type" value="Genomic_DNA"/>
</dbReference>
<dbReference type="Proteomes" id="UP000444721">
    <property type="component" value="Unassembled WGS sequence"/>
</dbReference>
<dbReference type="AlphaFoldDB" id="A0A6A5BQC5"/>
<feature type="compositionally biased region" description="Basic and acidic residues" evidence="1">
    <location>
        <begin position="177"/>
        <end position="196"/>
    </location>
</feature>
<feature type="region of interest" description="Disordered" evidence="1">
    <location>
        <begin position="177"/>
        <end position="201"/>
    </location>
</feature>
<sequence>MQSNAKPSNKKGSIEKKVLALKERNEILEGTNTQLSNIISQQQQEIRTLETALELASGKDAQQFYNFGAYQLENQKLREEYQRIHAEMEQLHSENDSFENELEIKKQEIAELEMQKENLMSLVENQNKELSAFKNVSELLKEKASLLKRSDTELVKTRKELEGLRSQLQTLEQDLVSEREQREQAEKRFSELKQSSENETGSLREQLDTFADMNFKYQKQLNELKSENVQMREMSDTMSLKTKELEEVIKLLKEERKSSEEELCNRLKERISQLTQLNSEKDAILNSQKELQFKLMEKEEALRQKEDHLNKLEQQITNQGENKKIMQKTLLQQLETLRKEIQDKDTEISSLKEYIENMEKDNNKLKILVKALKRNQEQRSQLLGKEKGVTAVLGGSSVNSSQITNVSAVVDTQEEDVKSICSSVSNYGRETEKQPPLSASSKTASTRIDSSYATISPKSVTEQDTPTRQLSYGSPSMNQSQQGEETLNESEVSVDERTTASVTAPINSTNKHQSISSDVIVPQQQPQEQTKPASFTSTKPSLKVVNTAAVPTVLNTNLMINNTYMHPSISMNMAASSTVNNENVGVTSMKPTLLEKANSTPNKSSHQQNGNQNPSNATSRKPLALISNNSNMNNSQQVLSSIQQPIKKTTSTFKQYNNASPLPTPQHHMPASKTLDELAATPSPFSNFSQTKKEMDMSVLSTPTFQRMDLFELAEMK</sequence>
<feature type="region of interest" description="Disordered" evidence="1">
    <location>
        <begin position="426"/>
        <end position="516"/>
    </location>
</feature>
<dbReference type="VEuPathDB" id="AmoebaDB:FDP41_013447"/>
<evidence type="ECO:0000256" key="1">
    <source>
        <dbReference type="SAM" id="MobiDB-lite"/>
    </source>
</evidence>
<organism evidence="2 3">
    <name type="scientific">Naegleria fowleri</name>
    <name type="common">Brain eating amoeba</name>
    <dbReference type="NCBI Taxonomy" id="5763"/>
    <lineage>
        <taxon>Eukaryota</taxon>
        <taxon>Discoba</taxon>
        <taxon>Heterolobosea</taxon>
        <taxon>Tetramitia</taxon>
        <taxon>Eutetramitia</taxon>
        <taxon>Vahlkampfiidae</taxon>
        <taxon>Naegleria</taxon>
    </lineage>
</organism>